<keyword evidence="2" id="KW-1185">Reference proteome</keyword>
<protein>
    <submittedName>
        <fullName evidence="1">Uncharacterized protein</fullName>
    </submittedName>
</protein>
<dbReference type="EMBL" id="FNMV01000014">
    <property type="protein sequence ID" value="SDX75854.1"/>
    <property type="molecule type" value="Genomic_DNA"/>
</dbReference>
<proteinExistence type="predicted"/>
<dbReference type="STRING" id="229203.SAMN05444338_11496"/>
<sequence length="237" mass="27623">MKHHLEQIWSKGYLNSLPESIRERGFNYSVNKESKDILITGINPSFRIGADNGNCSFDFRIIAEDEKYDVYWSSLKKIVHDKQLNIDFRSRTAYLDIFYFRETDQNFLRNQILKKSEGLNFAVDQIKLSQEVIETIIKPKLVIVKNKESAAYWGKFADKGIYWMGYELELLQSLESGELYKIIGLIDSKERVLPEVKKSNLENSLIFFTQHFQYAPSVKRPNAKLVSDFLNIQSSLS</sequence>
<organism evidence="1 2">
    <name type="scientific">Flavobacterium degerlachei</name>
    <dbReference type="NCBI Taxonomy" id="229203"/>
    <lineage>
        <taxon>Bacteria</taxon>
        <taxon>Pseudomonadati</taxon>
        <taxon>Bacteroidota</taxon>
        <taxon>Flavobacteriia</taxon>
        <taxon>Flavobacteriales</taxon>
        <taxon>Flavobacteriaceae</taxon>
        <taxon>Flavobacterium</taxon>
    </lineage>
</organism>
<evidence type="ECO:0000313" key="2">
    <source>
        <dbReference type="Proteomes" id="UP000198569"/>
    </source>
</evidence>
<dbReference type="OrthoDB" id="950327at2"/>
<accession>A0A1H3ED63</accession>
<gene>
    <name evidence="1" type="ORF">SAMN05444338_11496</name>
</gene>
<evidence type="ECO:0000313" key="1">
    <source>
        <dbReference type="EMBL" id="SDX75854.1"/>
    </source>
</evidence>
<reference evidence="2" key="1">
    <citation type="submission" date="2016-10" db="EMBL/GenBank/DDBJ databases">
        <authorList>
            <person name="Varghese N."/>
            <person name="Submissions S."/>
        </authorList>
    </citation>
    <scope>NUCLEOTIDE SEQUENCE [LARGE SCALE GENOMIC DNA]</scope>
    <source>
        <strain evidence="2">DSM 15718</strain>
    </source>
</reference>
<dbReference type="AlphaFoldDB" id="A0A1H3ED63"/>
<name>A0A1H3ED63_9FLAO</name>
<dbReference type="Proteomes" id="UP000198569">
    <property type="component" value="Unassembled WGS sequence"/>
</dbReference>
<dbReference type="RefSeq" id="WP_091434379.1">
    <property type="nucleotide sequence ID" value="NZ_FNMV01000014.1"/>
</dbReference>